<organism evidence="1 2">
    <name type="scientific">Leucogyrophana mollusca</name>
    <dbReference type="NCBI Taxonomy" id="85980"/>
    <lineage>
        <taxon>Eukaryota</taxon>
        <taxon>Fungi</taxon>
        <taxon>Dikarya</taxon>
        <taxon>Basidiomycota</taxon>
        <taxon>Agaricomycotina</taxon>
        <taxon>Agaricomycetes</taxon>
        <taxon>Agaricomycetidae</taxon>
        <taxon>Boletales</taxon>
        <taxon>Boletales incertae sedis</taxon>
        <taxon>Leucogyrophana</taxon>
    </lineage>
</organism>
<dbReference type="Proteomes" id="UP000790709">
    <property type="component" value="Unassembled WGS sequence"/>
</dbReference>
<protein>
    <submittedName>
        <fullName evidence="1">Acetyl-CoA synthetase-like protein</fullName>
    </submittedName>
</protein>
<accession>A0ACB8BU92</accession>
<evidence type="ECO:0000313" key="1">
    <source>
        <dbReference type="EMBL" id="KAH7929530.1"/>
    </source>
</evidence>
<gene>
    <name evidence="1" type="ORF">BV22DRAFT_1080720</name>
</gene>
<proteinExistence type="predicted"/>
<name>A0ACB8BU92_9AGAM</name>
<comment type="caution">
    <text evidence="1">The sequence shown here is derived from an EMBL/GenBank/DDBJ whole genome shotgun (WGS) entry which is preliminary data.</text>
</comment>
<dbReference type="EMBL" id="MU266340">
    <property type="protein sequence ID" value="KAH7929530.1"/>
    <property type="molecule type" value="Genomic_DNA"/>
</dbReference>
<evidence type="ECO:0000313" key="2">
    <source>
        <dbReference type="Proteomes" id="UP000790709"/>
    </source>
</evidence>
<keyword evidence="2" id="KW-1185">Reference proteome</keyword>
<sequence length="1088" mass="120394">MASHRLLDSPPQTQARSSETFRPPPLDSSLSIPELYDWHLQHTPNHRLFLYAREDGNIRTILWPEAVQAIHTGAKIIRARMGWELGNDEAGIVAIISLSDTIPYFITMMSIIRANYVVFPISPRNSAAAVAHLLDKVGVDHVLVGREQVMQDLVNDALDVLRDQYPSAPTPNLSPMFIFEDLFLPTEDGHAMSETLPFKYKGPNSPLIILHSSGSTGFPKPVPWTNHTLSQLALAPWFGECDLTGQVLSAHTIPMYHGMGMLQLLWTASCGYVVSAFEPKSPPITPTPDSLFVAAKATDSDIVFCVPTFVEAWSRNPEYVQWLSTRKGVMFGGGPLNKEVGDLLTSQGVTVFVLYGATEFGIVSTIIPAETGYDWEYIKFPKMITAKMVPYSVESNTFEFVVVSNHFSTPPVINTKIDGVDAYATSDIFVPHPTKDGYWKIFGRVDDQIMHSTGEKTNPGPLEAMLNQDPSVFASVVFGRGRFYAGVLVDPKPHLRFDPSDETRLAKFRNKIWPTIERMNAFAPQRSRLFKEMIVVSKPSRPFTYTAKGTPRRQAIIAEYEREIDALYEAVEESTQSNIAPPPRWDRDASTEYVRKVVTTVMGRTASDHDDIFQQGCDSLQATWIRNSVLRALRDSTQINTREIIHNFVVEYPSIEGLASYVLAILKGAGAGSDATLAQKVSAMRAMAQRYGRDFPPRGPSDVSLGPAGAVVLVTGTTGALGCYLLAQLVLDPKVAHIYALNRKSVSGKVLRRRQEEALADRGVDLAILDSEKITLVEGDPSLDQFGLPDDIYYNIRGSVTHIIHNAWPVNFNLALATFDANVRGLRRLIDFALTSASEPLRLVYTSSVGVFQNASDNKLMPEAPIEPEVAVGSGYTESKWVCEEILVETAKRTALKPLIVRVGQLSGGLTGAWNTNEWVPALIQSAEVLQCLPTDDKDVSWIPLHIAASAFVDLALALEVPSNHIVHIIHPRPVPWLTLASFLSSELSVALVPYHEWLGKLEAQHSEDTRLQTTLLQNLRALRLLPFFKNIAQNAWRGEAMGFPKLDVAQAQAYSTTLADPSLSQLGRGDVVAWIGYWRRNGLLSQM</sequence>
<reference evidence="1" key="1">
    <citation type="journal article" date="2021" name="New Phytol.">
        <title>Evolutionary innovations through gain and loss of genes in the ectomycorrhizal Boletales.</title>
        <authorList>
            <person name="Wu G."/>
            <person name="Miyauchi S."/>
            <person name="Morin E."/>
            <person name="Kuo A."/>
            <person name="Drula E."/>
            <person name="Varga T."/>
            <person name="Kohler A."/>
            <person name="Feng B."/>
            <person name="Cao Y."/>
            <person name="Lipzen A."/>
            <person name="Daum C."/>
            <person name="Hundley H."/>
            <person name="Pangilinan J."/>
            <person name="Johnson J."/>
            <person name="Barry K."/>
            <person name="LaButti K."/>
            <person name="Ng V."/>
            <person name="Ahrendt S."/>
            <person name="Min B."/>
            <person name="Choi I.G."/>
            <person name="Park H."/>
            <person name="Plett J.M."/>
            <person name="Magnuson J."/>
            <person name="Spatafora J.W."/>
            <person name="Nagy L.G."/>
            <person name="Henrissat B."/>
            <person name="Grigoriev I.V."/>
            <person name="Yang Z.L."/>
            <person name="Xu J."/>
            <person name="Martin F.M."/>
        </authorList>
    </citation>
    <scope>NUCLEOTIDE SEQUENCE</scope>
    <source>
        <strain evidence="1">KUC20120723A-06</strain>
    </source>
</reference>